<dbReference type="InterPro" id="IPR011256">
    <property type="entry name" value="Reg_factor_effector_dom_sf"/>
</dbReference>
<accession>A0ABN8X7B1</accession>
<dbReference type="Pfam" id="PF06445">
    <property type="entry name" value="GyrI-like"/>
    <property type="match status" value="1"/>
</dbReference>
<feature type="domain" description="AraC effector-binding" evidence="1">
    <location>
        <begin position="31"/>
        <end position="184"/>
    </location>
</feature>
<name>A0ABN8X7B1_9GAMM</name>
<keyword evidence="3" id="KW-1185">Reference proteome</keyword>
<dbReference type="EMBL" id="OX458333">
    <property type="protein sequence ID" value="CAI8838469.1"/>
    <property type="molecule type" value="Genomic_DNA"/>
</dbReference>
<dbReference type="Proteomes" id="UP001162030">
    <property type="component" value="Chromosome"/>
</dbReference>
<proteinExistence type="predicted"/>
<organism evidence="2 3">
    <name type="scientific">Methylocaldum szegediense</name>
    <dbReference type="NCBI Taxonomy" id="73780"/>
    <lineage>
        <taxon>Bacteria</taxon>
        <taxon>Pseudomonadati</taxon>
        <taxon>Pseudomonadota</taxon>
        <taxon>Gammaproteobacteria</taxon>
        <taxon>Methylococcales</taxon>
        <taxon>Methylococcaceae</taxon>
        <taxon>Methylocaldum</taxon>
    </lineage>
</organism>
<dbReference type="InterPro" id="IPR029442">
    <property type="entry name" value="GyrI-like"/>
</dbReference>
<dbReference type="SMART" id="SM00871">
    <property type="entry name" value="AraC_E_bind"/>
    <property type="match status" value="1"/>
</dbReference>
<evidence type="ECO:0000259" key="1">
    <source>
        <dbReference type="SMART" id="SM00871"/>
    </source>
</evidence>
<evidence type="ECO:0000313" key="3">
    <source>
        <dbReference type="Proteomes" id="UP001162030"/>
    </source>
</evidence>
<gene>
    <name evidence="2" type="ORF">MSZNOR_2284</name>
</gene>
<reference evidence="2 3" key="1">
    <citation type="submission" date="2023-03" db="EMBL/GenBank/DDBJ databases">
        <authorList>
            <person name="Pearce D."/>
        </authorList>
    </citation>
    <scope>NUCLEOTIDE SEQUENCE [LARGE SCALE GENOMIC DNA]</scope>
    <source>
        <strain evidence="2">Msz</strain>
    </source>
</reference>
<dbReference type="InterPro" id="IPR010499">
    <property type="entry name" value="AraC_E-bd"/>
</dbReference>
<dbReference type="RefSeq" id="WP_317964009.1">
    <property type="nucleotide sequence ID" value="NZ_OX458333.1"/>
</dbReference>
<evidence type="ECO:0000313" key="2">
    <source>
        <dbReference type="EMBL" id="CAI8838469.1"/>
    </source>
</evidence>
<dbReference type="PANTHER" id="PTHR40055:SF1">
    <property type="entry name" value="TRANSCRIPTIONAL REGULATOR YGIV-RELATED"/>
    <property type="match status" value="1"/>
</dbReference>
<dbReference type="InterPro" id="IPR050908">
    <property type="entry name" value="SmbC-like"/>
</dbReference>
<sequence length="184" mass="21003">MQTRPAETLQTAPVTTLRFVIVPHDKSYCSMDVQIVTFPETKVAVIEHHGLPALEYETVLKLIAWKLENRFLDQMKYRSYGLHYTDPFSTPPAEHRVDFCLSIDEDVAPNPYGIRTKTIPSLRCARARDVGSRSNNRAAAYLYKTWLPRSGETLGNFPAIFHYVNVGPNVREAEMITDVYLPLM</sequence>
<dbReference type="PANTHER" id="PTHR40055">
    <property type="entry name" value="TRANSCRIPTIONAL REGULATOR YGIV-RELATED"/>
    <property type="match status" value="1"/>
</dbReference>
<dbReference type="Gene3D" id="3.20.80.10">
    <property type="entry name" value="Regulatory factor, effector binding domain"/>
    <property type="match status" value="1"/>
</dbReference>
<protein>
    <submittedName>
        <fullName evidence="2">Transcriptional regulator, AraC family</fullName>
    </submittedName>
</protein>
<dbReference type="SUPFAM" id="SSF55136">
    <property type="entry name" value="Probable bacterial effector-binding domain"/>
    <property type="match status" value="1"/>
</dbReference>